<proteinExistence type="predicted"/>
<accession>A0A3P1CV86</accession>
<feature type="compositionally biased region" description="Polar residues" evidence="1">
    <location>
        <begin position="433"/>
        <end position="449"/>
    </location>
</feature>
<gene>
    <name evidence="2" type="ORF">EHT87_02605</name>
</gene>
<evidence type="ECO:0000313" key="2">
    <source>
        <dbReference type="EMBL" id="RRB17191.1"/>
    </source>
</evidence>
<organism evidence="2 3">
    <name type="scientific">Larkinella knui</name>
    <dbReference type="NCBI Taxonomy" id="2025310"/>
    <lineage>
        <taxon>Bacteria</taxon>
        <taxon>Pseudomonadati</taxon>
        <taxon>Bacteroidota</taxon>
        <taxon>Cytophagia</taxon>
        <taxon>Cytophagales</taxon>
        <taxon>Spirosomataceae</taxon>
        <taxon>Larkinella</taxon>
    </lineage>
</organism>
<evidence type="ECO:0000313" key="3">
    <source>
        <dbReference type="Proteomes" id="UP000274271"/>
    </source>
</evidence>
<keyword evidence="3" id="KW-1185">Reference proteome</keyword>
<comment type="caution">
    <text evidence="2">The sequence shown here is derived from an EMBL/GenBank/DDBJ whole genome shotgun (WGS) entry which is preliminary data.</text>
</comment>
<name>A0A3P1CV86_9BACT</name>
<dbReference type="EMBL" id="RQJP01000001">
    <property type="protein sequence ID" value="RRB17191.1"/>
    <property type="molecule type" value="Genomic_DNA"/>
</dbReference>
<reference evidence="2 3" key="1">
    <citation type="submission" date="2018-11" db="EMBL/GenBank/DDBJ databases">
        <authorList>
            <person name="Zhou Z."/>
            <person name="Wang G."/>
        </authorList>
    </citation>
    <scope>NUCLEOTIDE SEQUENCE [LARGE SCALE GENOMIC DNA]</scope>
    <source>
        <strain evidence="2 3">KCTC42998</strain>
    </source>
</reference>
<dbReference type="AlphaFoldDB" id="A0A3P1CV86"/>
<dbReference type="Gene3D" id="2.60.120.260">
    <property type="entry name" value="Galactose-binding domain-like"/>
    <property type="match status" value="1"/>
</dbReference>
<dbReference type="OrthoDB" id="1433444at2"/>
<dbReference type="Proteomes" id="UP000274271">
    <property type="component" value="Unassembled WGS sequence"/>
</dbReference>
<sequence length="458" mass="49575">MIKYLRSRIAFRFVALTLTFLITIGATSLKKGEPRNIERDPVFRSEKIPAFTAPRPSTPKLNRTFDNDPIRFRMQSNRTKTAVGQPVELTITAQYFNLSPALLYTFASSNSFRLKLILPEGFVRTGGDYADLISTELSPTRSFVRYTVTGYFTQAGSETTFRLLRSHANADQTSLFVEKARLSLTVVNSAELVSNRQAREGAASCTSFGEICSGNQFEVRYQTISVATEGDYPMAVSYRSHEKAVNGFIRVNNRAAQPVAFPMTTTFQNQAVGTVHLQAGNNSIGLSTGPAGGYICFNSICLDGASTSGAGNPTPPASNPSGGNYDGNFEGANCDNIWGWVYDRNNPNAPVTIEVLANGQVIGSISAAEYRPDLQNAGKGNGQHSFNFTPPASMKNNQNQSISVRVQGSGYTLVNGPKTIQCAGSGNSGGNGISTHQSGNNHAPTNQQRFEWQLRGLL</sequence>
<evidence type="ECO:0000256" key="1">
    <source>
        <dbReference type="SAM" id="MobiDB-lite"/>
    </source>
</evidence>
<protein>
    <submittedName>
        <fullName evidence="2">Uncharacterized protein</fullName>
    </submittedName>
</protein>
<feature type="region of interest" description="Disordered" evidence="1">
    <location>
        <begin position="422"/>
        <end position="449"/>
    </location>
</feature>